<evidence type="ECO:0000313" key="1">
    <source>
        <dbReference type="EMBL" id="TWT74323.1"/>
    </source>
</evidence>
<dbReference type="AlphaFoldDB" id="A0A5C5YH31"/>
<keyword evidence="2" id="KW-1185">Reference proteome</keyword>
<proteinExistence type="predicted"/>
<protein>
    <submittedName>
        <fullName evidence="1">Uncharacterized protein</fullName>
    </submittedName>
</protein>
<name>A0A5C5YH31_9BACT</name>
<dbReference type="Proteomes" id="UP000318053">
    <property type="component" value="Unassembled WGS sequence"/>
</dbReference>
<gene>
    <name evidence="1" type="ORF">CA85_12110</name>
</gene>
<comment type="caution">
    <text evidence="1">The sequence shown here is derived from an EMBL/GenBank/DDBJ whole genome shotgun (WGS) entry which is preliminary data.</text>
</comment>
<sequence>MLPDTAGDRGLGEPFVAITFRTERQSVNMCEHDIQIAYQAFLARNYHKRRISEVQRLQRSLLT</sequence>
<organism evidence="1 2">
    <name type="scientific">Allorhodopirellula solitaria</name>
    <dbReference type="NCBI Taxonomy" id="2527987"/>
    <lineage>
        <taxon>Bacteria</taxon>
        <taxon>Pseudomonadati</taxon>
        <taxon>Planctomycetota</taxon>
        <taxon>Planctomycetia</taxon>
        <taxon>Pirellulales</taxon>
        <taxon>Pirellulaceae</taxon>
        <taxon>Allorhodopirellula</taxon>
    </lineage>
</organism>
<accession>A0A5C5YH31</accession>
<evidence type="ECO:0000313" key="2">
    <source>
        <dbReference type="Proteomes" id="UP000318053"/>
    </source>
</evidence>
<reference evidence="1 2" key="1">
    <citation type="submission" date="2019-02" db="EMBL/GenBank/DDBJ databases">
        <title>Deep-cultivation of Planctomycetes and their phenomic and genomic characterization uncovers novel biology.</title>
        <authorList>
            <person name="Wiegand S."/>
            <person name="Jogler M."/>
            <person name="Boedeker C."/>
            <person name="Pinto D."/>
            <person name="Vollmers J."/>
            <person name="Rivas-Marin E."/>
            <person name="Kohn T."/>
            <person name="Peeters S.H."/>
            <person name="Heuer A."/>
            <person name="Rast P."/>
            <person name="Oberbeckmann S."/>
            <person name="Bunk B."/>
            <person name="Jeske O."/>
            <person name="Meyerdierks A."/>
            <person name="Storesund J.E."/>
            <person name="Kallscheuer N."/>
            <person name="Luecker S."/>
            <person name="Lage O.M."/>
            <person name="Pohl T."/>
            <person name="Merkel B.J."/>
            <person name="Hornburger P."/>
            <person name="Mueller R.-W."/>
            <person name="Bruemmer F."/>
            <person name="Labrenz M."/>
            <person name="Spormann A.M."/>
            <person name="Op Den Camp H."/>
            <person name="Overmann J."/>
            <person name="Amann R."/>
            <person name="Jetten M.S.M."/>
            <person name="Mascher T."/>
            <person name="Medema M.H."/>
            <person name="Devos D.P."/>
            <person name="Kaster A.-K."/>
            <person name="Ovreas L."/>
            <person name="Rohde M."/>
            <person name="Galperin M.Y."/>
            <person name="Jogler C."/>
        </authorList>
    </citation>
    <scope>NUCLEOTIDE SEQUENCE [LARGE SCALE GENOMIC DNA]</scope>
    <source>
        <strain evidence="1 2">CA85</strain>
    </source>
</reference>
<dbReference type="EMBL" id="SJPK01000002">
    <property type="protein sequence ID" value="TWT74323.1"/>
    <property type="molecule type" value="Genomic_DNA"/>
</dbReference>